<accession>A0A7X4W8C7</accession>
<evidence type="ECO:0000313" key="2">
    <source>
        <dbReference type="Proteomes" id="UP000465712"/>
    </source>
</evidence>
<sequence>MKTLNTAKFIQLASGINKLAHARAEMQVIESRLPANDELKLKIQEMDKQLESFFYGFCVNVDESYIRQFEQIGHMAAGIDEAFKREMALH</sequence>
<comment type="caution">
    <text evidence="1">The sequence shown here is derived from an EMBL/GenBank/DDBJ whole genome shotgun (WGS) entry which is preliminary data.</text>
</comment>
<dbReference type="AlphaFoldDB" id="A0A7X4W8C7"/>
<name>A0A7X4W8C7_9GAMM</name>
<proteinExistence type="predicted"/>
<organism evidence="1 2">
    <name type="scientific">Photobacterium halotolerans</name>
    <dbReference type="NCBI Taxonomy" id="265726"/>
    <lineage>
        <taxon>Bacteria</taxon>
        <taxon>Pseudomonadati</taxon>
        <taxon>Pseudomonadota</taxon>
        <taxon>Gammaproteobacteria</taxon>
        <taxon>Vibrionales</taxon>
        <taxon>Vibrionaceae</taxon>
        <taxon>Photobacterium</taxon>
    </lineage>
</organism>
<evidence type="ECO:0000313" key="1">
    <source>
        <dbReference type="EMBL" id="NAW63968.1"/>
    </source>
</evidence>
<dbReference type="Proteomes" id="UP000465712">
    <property type="component" value="Unassembled WGS sequence"/>
</dbReference>
<protein>
    <submittedName>
        <fullName evidence="1">Uncharacterized protein</fullName>
    </submittedName>
</protein>
<reference evidence="1 2" key="1">
    <citation type="submission" date="2017-05" db="EMBL/GenBank/DDBJ databases">
        <title>High clonality and local adaptation shapes Vibrionaceae linages within an endangered oasis.</title>
        <authorList>
            <person name="Vazquez-Rosas-Landa M."/>
        </authorList>
    </citation>
    <scope>NUCLEOTIDE SEQUENCE [LARGE SCALE GENOMIC DNA]</scope>
    <source>
        <strain evidence="1 2">P46_P4S1P180</strain>
    </source>
</reference>
<dbReference type="RefSeq" id="WP_161442473.1">
    <property type="nucleotide sequence ID" value="NZ_WXWW01000038.1"/>
</dbReference>
<dbReference type="EMBL" id="WXWW01000038">
    <property type="protein sequence ID" value="NAW63968.1"/>
    <property type="molecule type" value="Genomic_DNA"/>
</dbReference>
<gene>
    <name evidence="1" type="ORF">CAG72_01950</name>
</gene>